<gene>
    <name evidence="3" type="ORF">QO010_000523</name>
</gene>
<reference evidence="3 4" key="1">
    <citation type="submission" date="2023-07" db="EMBL/GenBank/DDBJ databases">
        <title>Genomic Encyclopedia of Type Strains, Phase IV (KMG-IV): sequencing the most valuable type-strain genomes for metagenomic binning, comparative biology and taxonomic classification.</title>
        <authorList>
            <person name="Goeker M."/>
        </authorList>
    </citation>
    <scope>NUCLEOTIDE SEQUENCE [LARGE SCALE GENOMIC DNA]</scope>
    <source>
        <strain evidence="3 4">DSM 18695</strain>
    </source>
</reference>
<dbReference type="InterPro" id="IPR023393">
    <property type="entry name" value="START-like_dom_sf"/>
</dbReference>
<proteinExistence type="inferred from homology"/>
<dbReference type="Gene3D" id="3.30.530.20">
    <property type="match status" value="1"/>
</dbReference>
<dbReference type="RefSeq" id="WP_307345597.1">
    <property type="nucleotide sequence ID" value="NZ_JAUSVS010000001.1"/>
</dbReference>
<dbReference type="InterPro" id="IPR013538">
    <property type="entry name" value="ASHA1/2-like_C"/>
</dbReference>
<evidence type="ECO:0000256" key="1">
    <source>
        <dbReference type="ARBA" id="ARBA00006817"/>
    </source>
</evidence>
<accession>A0ABU0IL83</accession>
<keyword evidence="4" id="KW-1185">Reference proteome</keyword>
<comment type="similarity">
    <text evidence="1">Belongs to the AHA1 family.</text>
</comment>
<name>A0ABU0IL83_9CAUL</name>
<evidence type="ECO:0000313" key="4">
    <source>
        <dbReference type="Proteomes" id="UP001228905"/>
    </source>
</evidence>
<evidence type="ECO:0000259" key="2">
    <source>
        <dbReference type="Pfam" id="PF08327"/>
    </source>
</evidence>
<dbReference type="Pfam" id="PF08327">
    <property type="entry name" value="AHSA1"/>
    <property type="match status" value="1"/>
</dbReference>
<evidence type="ECO:0000313" key="3">
    <source>
        <dbReference type="EMBL" id="MDQ0462775.1"/>
    </source>
</evidence>
<organism evidence="3 4">
    <name type="scientific">Caulobacter ginsengisoli</name>
    <dbReference type="NCBI Taxonomy" id="400775"/>
    <lineage>
        <taxon>Bacteria</taxon>
        <taxon>Pseudomonadati</taxon>
        <taxon>Pseudomonadota</taxon>
        <taxon>Alphaproteobacteria</taxon>
        <taxon>Caulobacterales</taxon>
        <taxon>Caulobacteraceae</taxon>
        <taxon>Caulobacter</taxon>
    </lineage>
</organism>
<dbReference type="Proteomes" id="UP001228905">
    <property type="component" value="Unassembled WGS sequence"/>
</dbReference>
<protein>
    <submittedName>
        <fullName evidence="3">Uncharacterized protein YndB with AHSA1/START domain</fullName>
    </submittedName>
</protein>
<dbReference type="SUPFAM" id="SSF55961">
    <property type="entry name" value="Bet v1-like"/>
    <property type="match status" value="1"/>
</dbReference>
<feature type="domain" description="Activator of Hsp90 ATPase homologue 1/2-like C-terminal" evidence="2">
    <location>
        <begin position="12"/>
        <end position="127"/>
    </location>
</feature>
<comment type="caution">
    <text evidence="3">The sequence shown here is derived from an EMBL/GenBank/DDBJ whole genome shotgun (WGS) entry which is preliminary data.</text>
</comment>
<dbReference type="EMBL" id="JAUSVS010000001">
    <property type="protein sequence ID" value="MDQ0462775.1"/>
    <property type="molecule type" value="Genomic_DNA"/>
</dbReference>
<sequence length="158" mass="18065">MASRVLVALRVKASPQRAFEAFTAEIGQWWRPNSMFRFTPRSPGVLGFEFDAKGRGLRLVEVLPNGKVFEVGLVRIWQPGAKVAFGWRQATFEPDQMTEVEVTFEAVGEETRVSVTHTGWDSVPSDHVARHHFPDSLFLHRHGEWWRDLLASYRSNLS</sequence>